<keyword evidence="4" id="KW-1185">Reference proteome</keyword>
<dbReference type="Pfam" id="PF04748">
    <property type="entry name" value="Polysacc_deac_2"/>
    <property type="match status" value="1"/>
</dbReference>
<reference evidence="3 4" key="2">
    <citation type="submission" date="2024-06" db="EMBL/GenBank/DDBJ databases">
        <title>Thioclava kandeliae sp. nov. from a rhizosphere soil sample of Kandelia candel in a mangrove.</title>
        <authorList>
            <person name="Mu T."/>
        </authorList>
    </citation>
    <scope>NUCLEOTIDE SEQUENCE [LARGE SCALE GENOMIC DNA]</scope>
    <source>
        <strain evidence="3 4">CPCC 100088</strain>
    </source>
</reference>
<dbReference type="InterPro" id="IPR011330">
    <property type="entry name" value="Glyco_hydro/deAcase_b/a-brl"/>
</dbReference>
<sequence length="539" mass="55698">MSRYRCPQRGAMVKGRTHDFLHPAREIGKNEGVCLMVRGLLSGVAVGAIVSVLGLGLVSLILPLDGLQADDAPARQAAQAPVADTPVQGHALQDKENAAPEEEMAPDTAPVSPLAALDDSTDAPAGFTAGLAAALPDAAPDIAPDLAPERAPDPRPAPQATRLAQVVGPDAGEVEDFTDPGARPEAGLSAPDTAGTPATGDEAANMPGSIEQIPVPPPGEAVAPDLPMAEKPVDPAITPEGDDGTSALPSGTASEIVLLPDGSQVLPDGRVEKPRVFAAGEGAGLRADPDVATDRLPQIGAGAAPSAAAPTPDASAWKTNRAAFERPEGAALFSVVLIDRGIARGGLDQDTLLSLGYPLTIAIDPARSDARAVAQAYRSAGYEVVILMTGLPASPVVQDLDTAMEAWRQAVPGAVALVEPAAPVVQNDRQLSQHLLELAERDGLALITQDRGSNSASQLAHNADWPEAKIWRVLDDGRERASHIARELTRAEFEAKRDGKTVVMLSAWPESVAGLRDWASGAHDDVALAPVSAQFDTQD</sequence>
<comment type="caution">
    <text evidence="3">The sequence shown here is derived from an EMBL/GenBank/DDBJ whole genome shotgun (WGS) entry which is preliminary data.</text>
</comment>
<accession>A0ABV1SJ48</accession>
<feature type="region of interest" description="Disordered" evidence="1">
    <location>
        <begin position="97"/>
        <end position="122"/>
    </location>
</feature>
<dbReference type="SUPFAM" id="SSF88713">
    <property type="entry name" value="Glycoside hydrolase/deacetylase"/>
    <property type="match status" value="1"/>
</dbReference>
<dbReference type="InterPro" id="IPR006837">
    <property type="entry name" value="Divergent_DAC"/>
</dbReference>
<feature type="transmembrane region" description="Helical" evidence="2">
    <location>
        <begin position="39"/>
        <end position="62"/>
    </location>
</feature>
<evidence type="ECO:0000256" key="1">
    <source>
        <dbReference type="SAM" id="MobiDB-lite"/>
    </source>
</evidence>
<evidence type="ECO:0000313" key="4">
    <source>
        <dbReference type="Proteomes" id="UP001438953"/>
    </source>
</evidence>
<evidence type="ECO:0000256" key="2">
    <source>
        <dbReference type="SAM" id="Phobius"/>
    </source>
</evidence>
<dbReference type="EMBL" id="JAYWLC010000009">
    <property type="protein sequence ID" value="MER5172529.1"/>
    <property type="molecule type" value="Genomic_DNA"/>
</dbReference>
<keyword evidence="2" id="KW-0472">Membrane</keyword>
<keyword evidence="2" id="KW-0812">Transmembrane</keyword>
<proteinExistence type="predicted"/>
<dbReference type="Proteomes" id="UP001438953">
    <property type="component" value="Unassembled WGS sequence"/>
</dbReference>
<keyword evidence="2" id="KW-1133">Transmembrane helix</keyword>
<gene>
    <name evidence="3" type="ORF">VSX56_12170</name>
</gene>
<name>A0ABV1SJ48_9RHOB</name>
<dbReference type="RefSeq" id="WP_350937411.1">
    <property type="nucleotide sequence ID" value="NZ_JAYWLC010000009.1"/>
</dbReference>
<feature type="region of interest" description="Disordered" evidence="1">
    <location>
        <begin position="168"/>
        <end position="208"/>
    </location>
</feature>
<protein>
    <submittedName>
        <fullName evidence="3">Divergent polysaccharide deacetylase family protein</fullName>
    </submittedName>
</protein>
<organism evidence="3 4">
    <name type="scientific">Thioclava kandeliae</name>
    <dbReference type="NCBI Taxonomy" id="3070818"/>
    <lineage>
        <taxon>Bacteria</taxon>
        <taxon>Pseudomonadati</taxon>
        <taxon>Pseudomonadota</taxon>
        <taxon>Alphaproteobacteria</taxon>
        <taxon>Rhodobacterales</taxon>
        <taxon>Paracoccaceae</taxon>
        <taxon>Thioclava</taxon>
    </lineage>
</organism>
<reference evidence="3 4" key="1">
    <citation type="submission" date="2024-01" db="EMBL/GenBank/DDBJ databases">
        <authorList>
            <person name="Deng Y."/>
            <person name="Su J."/>
        </authorList>
    </citation>
    <scope>NUCLEOTIDE SEQUENCE [LARGE SCALE GENOMIC DNA]</scope>
    <source>
        <strain evidence="3 4">CPCC 100088</strain>
    </source>
</reference>
<evidence type="ECO:0000313" key="3">
    <source>
        <dbReference type="EMBL" id="MER5172529.1"/>
    </source>
</evidence>
<dbReference type="Gene3D" id="3.20.20.370">
    <property type="entry name" value="Glycoside hydrolase/deacetylase"/>
    <property type="match status" value="1"/>
</dbReference>